<dbReference type="Proteomes" id="UP001501237">
    <property type="component" value="Unassembled WGS sequence"/>
</dbReference>
<dbReference type="RefSeq" id="WP_344837492.1">
    <property type="nucleotide sequence ID" value="NZ_BAAAUV010000031.1"/>
</dbReference>
<keyword evidence="1" id="KW-0812">Transmembrane</keyword>
<gene>
    <name evidence="2" type="ORF">GCM10010468_71370</name>
</gene>
<keyword evidence="1" id="KW-0472">Membrane</keyword>
<organism evidence="2 3">
    <name type="scientific">Actinocorallia longicatena</name>
    <dbReference type="NCBI Taxonomy" id="111803"/>
    <lineage>
        <taxon>Bacteria</taxon>
        <taxon>Bacillati</taxon>
        <taxon>Actinomycetota</taxon>
        <taxon>Actinomycetes</taxon>
        <taxon>Streptosporangiales</taxon>
        <taxon>Thermomonosporaceae</taxon>
        <taxon>Actinocorallia</taxon>
    </lineage>
</organism>
<feature type="transmembrane region" description="Helical" evidence="1">
    <location>
        <begin position="143"/>
        <end position="163"/>
    </location>
</feature>
<feature type="transmembrane region" description="Helical" evidence="1">
    <location>
        <begin position="95"/>
        <end position="122"/>
    </location>
</feature>
<keyword evidence="3" id="KW-1185">Reference proteome</keyword>
<evidence type="ECO:0000256" key="1">
    <source>
        <dbReference type="SAM" id="Phobius"/>
    </source>
</evidence>
<feature type="transmembrane region" description="Helical" evidence="1">
    <location>
        <begin position="206"/>
        <end position="233"/>
    </location>
</feature>
<protein>
    <submittedName>
        <fullName evidence="2">Uncharacterized protein</fullName>
    </submittedName>
</protein>
<proteinExistence type="predicted"/>
<feature type="transmembrane region" description="Helical" evidence="1">
    <location>
        <begin position="175"/>
        <end position="194"/>
    </location>
</feature>
<accession>A0ABP6QL14</accession>
<evidence type="ECO:0000313" key="3">
    <source>
        <dbReference type="Proteomes" id="UP001501237"/>
    </source>
</evidence>
<keyword evidence="1" id="KW-1133">Transmembrane helix</keyword>
<dbReference type="EMBL" id="BAAAUV010000031">
    <property type="protein sequence ID" value="GAA3236896.1"/>
    <property type="molecule type" value="Genomic_DNA"/>
</dbReference>
<feature type="transmembrane region" description="Helical" evidence="1">
    <location>
        <begin position="47"/>
        <end position="65"/>
    </location>
</feature>
<comment type="caution">
    <text evidence="2">The sequence shown here is derived from an EMBL/GenBank/DDBJ whole genome shotgun (WGS) entry which is preliminary data.</text>
</comment>
<evidence type="ECO:0000313" key="2">
    <source>
        <dbReference type="EMBL" id="GAA3236896.1"/>
    </source>
</evidence>
<sequence length="250" mass="25551">MKQGERAALAYLVAALFSAAGWAAWLGWDQEYDVRPDGGTEGPYQPWQVVGLVLTLGVVVVLSSWRLHGPGTVAGTATGLAVASFRDWSDDDSGLFIVGVMMITVGALAVSGLAALVVSAVARGTGPQARAAGASRPRAASPVRTAAEVTAALLGSIVLWFSWHLVWFDGPWATFAWEALGSVLAGTAAAALAVRAGRLAPSLSGVLAGTALTGLSLPGLLLLPAVAATALAVRKVLDRRNRAHPAGPGR</sequence>
<reference evidence="3" key="1">
    <citation type="journal article" date="2019" name="Int. J. Syst. Evol. Microbiol.">
        <title>The Global Catalogue of Microorganisms (GCM) 10K type strain sequencing project: providing services to taxonomists for standard genome sequencing and annotation.</title>
        <authorList>
            <consortium name="The Broad Institute Genomics Platform"/>
            <consortium name="The Broad Institute Genome Sequencing Center for Infectious Disease"/>
            <person name="Wu L."/>
            <person name="Ma J."/>
        </authorList>
    </citation>
    <scope>NUCLEOTIDE SEQUENCE [LARGE SCALE GENOMIC DNA]</scope>
    <source>
        <strain evidence="3">JCM 9377</strain>
    </source>
</reference>
<name>A0ABP6QL14_9ACTN</name>